<feature type="domain" description="Saccharopine dehydrogenase NADP binding" evidence="1">
    <location>
        <begin position="5"/>
        <end position="110"/>
    </location>
</feature>
<sequence>MRWSVLLLGAYGLFGARIAARLAREAGWRVLLAGRDARQAQRLADTLRAAADCRAELTAVAVDAQSAGLAALLRAERPDLVINCAGPFQGRDHAVPRECLLAGAHYVDLADGRDYVRDFGPALDALAHEHHLLAVCGASSVPGLSAAVVDRYRGDFAALHGVHMGISPGNRTERGLATVAAILSYVGRPLPWRRGGAEYAVHGWQQLQRRRYAGAGLRWLAACDVPDLDLFPVRYGLAELSFRAGLELRRLHFGLWLLSWLVRAGLVRDLAAHAGTLKRASEWFLRAGSDCGAMHVELHGLDAQGRPLQRCWEIAAADGDGPQIPATPAVVIAGKLARGEIARRGARACVDLFTLEECLASLGGFAIRTRYG</sequence>
<dbReference type="SUPFAM" id="SSF51735">
    <property type="entry name" value="NAD(P)-binding Rossmann-fold domains"/>
    <property type="match status" value="1"/>
</dbReference>
<dbReference type="RefSeq" id="WP_255913181.1">
    <property type="nucleotide sequence ID" value="NZ_JANFQO010000005.1"/>
</dbReference>
<dbReference type="EMBL" id="JANFQO010000005">
    <property type="protein sequence ID" value="MCQ4164435.1"/>
    <property type="molecule type" value="Genomic_DNA"/>
</dbReference>
<dbReference type="PANTHER" id="PTHR43796:SF2">
    <property type="entry name" value="CARBOXYNORSPERMIDINE SYNTHASE"/>
    <property type="match status" value="1"/>
</dbReference>
<evidence type="ECO:0000313" key="2">
    <source>
        <dbReference type="EMBL" id="MCQ4164435.1"/>
    </source>
</evidence>
<proteinExistence type="predicted"/>
<dbReference type="Proteomes" id="UP001165498">
    <property type="component" value="Unassembled WGS sequence"/>
</dbReference>
<dbReference type="InterPro" id="IPR036291">
    <property type="entry name" value="NAD(P)-bd_dom_sf"/>
</dbReference>
<gene>
    <name evidence="2" type="ORF">NM961_06900</name>
</gene>
<keyword evidence="3" id="KW-1185">Reference proteome</keyword>
<dbReference type="PANTHER" id="PTHR43796">
    <property type="entry name" value="CARBOXYNORSPERMIDINE SYNTHASE"/>
    <property type="match status" value="1"/>
</dbReference>
<accession>A0ABT1QQ58</accession>
<dbReference type="Pfam" id="PF03435">
    <property type="entry name" value="Sacchrp_dh_NADP"/>
    <property type="match status" value="1"/>
</dbReference>
<name>A0ABT1QQ58_9GAMM</name>
<protein>
    <submittedName>
        <fullName evidence="2">Saccharopine dehydrogenase NADP-binding domain-containing protein</fullName>
    </submittedName>
</protein>
<evidence type="ECO:0000313" key="3">
    <source>
        <dbReference type="Proteomes" id="UP001165498"/>
    </source>
</evidence>
<evidence type="ECO:0000259" key="1">
    <source>
        <dbReference type="Pfam" id="PF03435"/>
    </source>
</evidence>
<dbReference type="InterPro" id="IPR005097">
    <property type="entry name" value="Sacchrp_dh_NADP-bd"/>
</dbReference>
<organism evidence="2 3">
    <name type="scientific">Tahibacter harae</name>
    <dbReference type="NCBI Taxonomy" id="2963937"/>
    <lineage>
        <taxon>Bacteria</taxon>
        <taxon>Pseudomonadati</taxon>
        <taxon>Pseudomonadota</taxon>
        <taxon>Gammaproteobacteria</taxon>
        <taxon>Lysobacterales</taxon>
        <taxon>Rhodanobacteraceae</taxon>
        <taxon>Tahibacter</taxon>
    </lineage>
</organism>
<dbReference type="Gene3D" id="3.40.50.720">
    <property type="entry name" value="NAD(P)-binding Rossmann-like Domain"/>
    <property type="match status" value="1"/>
</dbReference>
<comment type="caution">
    <text evidence="2">The sequence shown here is derived from an EMBL/GenBank/DDBJ whole genome shotgun (WGS) entry which is preliminary data.</text>
</comment>
<reference evidence="2" key="1">
    <citation type="submission" date="2022-07" db="EMBL/GenBank/DDBJ databases">
        <title>Tahibacter sp., a new gammaproteobacterium isolated from the silt sample collected at pig farm.</title>
        <authorList>
            <person name="Chen H."/>
        </authorList>
    </citation>
    <scope>NUCLEOTIDE SEQUENCE</scope>
    <source>
        <strain evidence="2">P2K</strain>
    </source>
</reference>